<dbReference type="InterPro" id="IPR002421">
    <property type="entry name" value="5-3_exonuclease"/>
</dbReference>
<dbReference type="NCBIfam" id="NF004397">
    <property type="entry name" value="PRK05755.1"/>
    <property type="match status" value="1"/>
</dbReference>
<evidence type="ECO:0000256" key="6">
    <source>
        <dbReference type="ARBA" id="ARBA00022932"/>
    </source>
</evidence>
<dbReference type="SUPFAM" id="SSF53098">
    <property type="entry name" value="Ribonuclease H-like"/>
    <property type="match status" value="1"/>
</dbReference>
<dbReference type="SMART" id="SM00475">
    <property type="entry name" value="53EXOc"/>
    <property type="match status" value="1"/>
</dbReference>
<dbReference type="CDD" id="cd09898">
    <property type="entry name" value="H3TH_53EXO"/>
    <property type="match status" value="1"/>
</dbReference>
<gene>
    <name evidence="11 14" type="primary">polA</name>
    <name evidence="14" type="ORF">NCTC10723_01117</name>
</gene>
<evidence type="ECO:0000259" key="12">
    <source>
        <dbReference type="SMART" id="SM00475"/>
    </source>
</evidence>
<dbReference type="RefSeq" id="WP_115270167.1">
    <property type="nucleotide sequence ID" value="NZ_UGGU01000003.1"/>
</dbReference>
<dbReference type="InterPro" id="IPR001098">
    <property type="entry name" value="DNA-dir_DNA_pol_A_palm_dom"/>
</dbReference>
<name>A0A377GXU0_9FUSO</name>
<dbReference type="SUPFAM" id="SSF56672">
    <property type="entry name" value="DNA/RNA polymerases"/>
    <property type="match status" value="1"/>
</dbReference>
<comment type="function">
    <text evidence="11">In addition to polymerase activity, this DNA polymerase exhibits 5'-3' exonuclease activity.</text>
</comment>
<evidence type="ECO:0000256" key="7">
    <source>
        <dbReference type="ARBA" id="ARBA00023125"/>
    </source>
</evidence>
<dbReference type="InterPro" id="IPR043502">
    <property type="entry name" value="DNA/RNA_pol_sf"/>
</dbReference>
<proteinExistence type="inferred from homology"/>
<sequence>MRKKRAVLLDVSAMMYRAYFANMNFRTKTEPTGAVYGFVNTLMSIIKEFSPDYIGAAFDVRRSSLKRSEIYKDYKAQRESAPEDLILQIPRIEELLDCYQIKRYKMDGYEADDILGTLAKKLSTQDVEVYVITGDKDLAQILDENINIALLGKGEGGDRFKIIRTDEDVVEYLGVPSKKIPDLFGLIGDSSDGIPGVRKIGPKKAIPMLEKYETLEGIYENIDSLTEIAGVGKSLVNNLVEDRDIAFMSRKLAIICQDVPLEFNLENLNYNIDNIKLLELFKVLEFKALIKKMGLENGDEKTQKIEKPKRVSKERIFKVIEGKADIKDMVKNLKKVDLVSCYYTEYGIAFSSFDKDYYFPFEKKCESKIGTNISLFDPISVVEDCELNCKEIQEFFDNCDGEIITYNLKNILNRGISVKNCKLDMMIAYHLISSQTKEKVELPIEHLTELELDNYTDKFGKEKPENISAKEYGKYLCQRTMGLLECYDILKEELKDRNLIKVLNEIEMPLIEILSSMEIKGIKIDPEYFSNYEKELGDLIEKLQEKIYEEAGEEFNINSPKQLAEILFFKLNLPPVKKTKTGLSTDEEVLEKLKADGAKIAKAILEYRKLAKLKNTYVDAIPKLRDEKDRVHTTFNQIGTTTGRLSSSDPNLQNIPVKTDEGIKIRQGFIAEKNFVLMGIDYSQIELRVLAQLSGDENLREAYQNSMDLHSLTARKIFELTDEEEVSREQRIIAKTINFSIIYGKTAFGLAKELGISQKEASEYIDRYFNQYPKVREFEKEIVEFTEKYGYTETFFGRRRLIEGINSRNKNIKSQAERMAVNSVIQGTAAEIIKKVMIEIYRYIKDRDGISLLLQVHDELIFEIEKEKLEIYREDIEKIMRESVKFDSVPLEINTNIGVNWAETK</sequence>
<evidence type="ECO:0000256" key="4">
    <source>
        <dbReference type="ARBA" id="ARBA00022705"/>
    </source>
</evidence>
<evidence type="ECO:0000256" key="9">
    <source>
        <dbReference type="ARBA" id="ARBA00049244"/>
    </source>
</evidence>
<evidence type="ECO:0000256" key="2">
    <source>
        <dbReference type="ARBA" id="ARBA00022679"/>
    </source>
</evidence>
<feature type="domain" description="DNA-directed DNA polymerase family A palm" evidence="13">
    <location>
        <begin position="662"/>
        <end position="868"/>
    </location>
</feature>
<comment type="similarity">
    <text evidence="1 11">Belongs to the DNA polymerase type-A family.</text>
</comment>
<evidence type="ECO:0000313" key="14">
    <source>
        <dbReference type="EMBL" id="STO31663.1"/>
    </source>
</evidence>
<keyword evidence="6 11" id="KW-0239">DNA-directed DNA polymerase</keyword>
<dbReference type="Pfam" id="PF01367">
    <property type="entry name" value="5_3_exonuc"/>
    <property type="match status" value="1"/>
</dbReference>
<dbReference type="SMART" id="SM00279">
    <property type="entry name" value="HhH2"/>
    <property type="match status" value="1"/>
</dbReference>
<reference evidence="14 15" key="1">
    <citation type="submission" date="2018-06" db="EMBL/GenBank/DDBJ databases">
        <authorList>
            <consortium name="Pathogen Informatics"/>
            <person name="Doyle S."/>
        </authorList>
    </citation>
    <scope>NUCLEOTIDE SEQUENCE [LARGE SCALE GENOMIC DNA]</scope>
    <source>
        <strain evidence="14 15">NCTC10723</strain>
    </source>
</reference>
<dbReference type="Proteomes" id="UP000255328">
    <property type="component" value="Unassembled WGS sequence"/>
</dbReference>
<keyword evidence="15" id="KW-1185">Reference proteome</keyword>
<dbReference type="InterPro" id="IPR029060">
    <property type="entry name" value="PIN-like_dom_sf"/>
</dbReference>
<dbReference type="PANTHER" id="PTHR10133">
    <property type="entry name" value="DNA POLYMERASE I"/>
    <property type="match status" value="1"/>
</dbReference>
<keyword evidence="11" id="KW-0269">Exonuclease</keyword>
<dbReference type="InterPro" id="IPR002298">
    <property type="entry name" value="DNA_polymerase_A"/>
</dbReference>
<keyword evidence="8 11" id="KW-0234">DNA repair</keyword>
<keyword evidence="4 11" id="KW-0235">DNA replication</keyword>
<keyword evidence="3 11" id="KW-0548">Nucleotidyltransferase</keyword>
<evidence type="ECO:0000313" key="15">
    <source>
        <dbReference type="Proteomes" id="UP000255328"/>
    </source>
</evidence>
<comment type="catalytic activity">
    <reaction evidence="9 11">
        <text>DNA(n) + a 2'-deoxyribonucleoside 5'-triphosphate = DNA(n+1) + diphosphate</text>
        <dbReference type="Rhea" id="RHEA:22508"/>
        <dbReference type="Rhea" id="RHEA-COMP:17339"/>
        <dbReference type="Rhea" id="RHEA-COMP:17340"/>
        <dbReference type="ChEBI" id="CHEBI:33019"/>
        <dbReference type="ChEBI" id="CHEBI:61560"/>
        <dbReference type="ChEBI" id="CHEBI:173112"/>
        <dbReference type="EC" id="2.7.7.7"/>
    </reaction>
</comment>
<evidence type="ECO:0000256" key="5">
    <source>
        <dbReference type="ARBA" id="ARBA00022763"/>
    </source>
</evidence>
<dbReference type="CDD" id="cd09859">
    <property type="entry name" value="PIN_53EXO"/>
    <property type="match status" value="1"/>
</dbReference>
<dbReference type="InterPro" id="IPR020046">
    <property type="entry name" value="5-3_exonucl_a-hlix_arch_N"/>
</dbReference>
<evidence type="ECO:0000256" key="11">
    <source>
        <dbReference type="RuleBase" id="RU004460"/>
    </source>
</evidence>
<dbReference type="EC" id="2.7.7.7" evidence="10 11"/>
<dbReference type="EMBL" id="UGGU01000003">
    <property type="protein sequence ID" value="STO31663.1"/>
    <property type="molecule type" value="Genomic_DNA"/>
</dbReference>
<accession>A0A377GXU0</accession>
<dbReference type="SMART" id="SM00482">
    <property type="entry name" value="POLAc"/>
    <property type="match status" value="1"/>
</dbReference>
<dbReference type="InterPro" id="IPR036279">
    <property type="entry name" value="5-3_exonuclease_C_sf"/>
</dbReference>
<dbReference type="Gene3D" id="3.30.70.370">
    <property type="match status" value="1"/>
</dbReference>
<feature type="domain" description="5'-3' exonuclease" evidence="12">
    <location>
        <begin position="4"/>
        <end position="271"/>
    </location>
</feature>
<dbReference type="Pfam" id="PF02739">
    <property type="entry name" value="5_3_exonuc_N"/>
    <property type="match status" value="1"/>
</dbReference>
<dbReference type="InterPro" id="IPR012337">
    <property type="entry name" value="RNaseH-like_sf"/>
</dbReference>
<dbReference type="PRINTS" id="PR00868">
    <property type="entry name" value="DNAPOLI"/>
</dbReference>
<evidence type="ECO:0000256" key="1">
    <source>
        <dbReference type="ARBA" id="ARBA00007705"/>
    </source>
</evidence>
<keyword evidence="11" id="KW-0378">Hydrolase</keyword>
<dbReference type="Gene3D" id="3.40.50.1010">
    <property type="entry name" value="5'-nuclease"/>
    <property type="match status" value="1"/>
</dbReference>
<organism evidence="14 15">
    <name type="scientific">Fusobacterium necrogenes</name>
    <dbReference type="NCBI Taxonomy" id="858"/>
    <lineage>
        <taxon>Bacteria</taxon>
        <taxon>Fusobacteriati</taxon>
        <taxon>Fusobacteriota</taxon>
        <taxon>Fusobacteriia</taxon>
        <taxon>Fusobacteriales</taxon>
        <taxon>Fusobacteriaceae</taxon>
        <taxon>Fusobacterium</taxon>
    </lineage>
</organism>
<dbReference type="GO" id="GO:0006261">
    <property type="term" value="P:DNA-templated DNA replication"/>
    <property type="evidence" value="ECO:0007669"/>
    <property type="project" value="UniProtKB-UniRule"/>
</dbReference>
<dbReference type="GO" id="GO:0003887">
    <property type="term" value="F:DNA-directed DNA polymerase activity"/>
    <property type="evidence" value="ECO:0007669"/>
    <property type="project" value="UniProtKB-UniRule"/>
</dbReference>
<dbReference type="FunFam" id="1.10.150.20:FF:000003">
    <property type="entry name" value="DNA polymerase I"/>
    <property type="match status" value="1"/>
</dbReference>
<evidence type="ECO:0000256" key="3">
    <source>
        <dbReference type="ARBA" id="ARBA00022695"/>
    </source>
</evidence>
<keyword evidence="5 11" id="KW-0227">DNA damage</keyword>
<dbReference type="InterPro" id="IPR036397">
    <property type="entry name" value="RNaseH_sf"/>
</dbReference>
<keyword evidence="11" id="KW-0540">Nuclease</keyword>
<keyword evidence="2 11" id="KW-0808">Transferase</keyword>
<dbReference type="InterPro" id="IPR018320">
    <property type="entry name" value="DNA_polymerase_1"/>
</dbReference>
<evidence type="ECO:0000256" key="8">
    <source>
        <dbReference type="ARBA" id="ARBA00023204"/>
    </source>
</evidence>
<evidence type="ECO:0000259" key="13">
    <source>
        <dbReference type="SMART" id="SM00482"/>
    </source>
</evidence>
<dbReference type="GO" id="GO:0006302">
    <property type="term" value="P:double-strand break repair"/>
    <property type="evidence" value="ECO:0007669"/>
    <property type="project" value="TreeGrafter"/>
</dbReference>
<dbReference type="InterPro" id="IPR008918">
    <property type="entry name" value="HhH2"/>
</dbReference>
<dbReference type="GO" id="GO:0008409">
    <property type="term" value="F:5'-3' exonuclease activity"/>
    <property type="evidence" value="ECO:0007669"/>
    <property type="project" value="UniProtKB-UniRule"/>
</dbReference>
<dbReference type="Gene3D" id="3.30.420.10">
    <property type="entry name" value="Ribonuclease H-like superfamily/Ribonuclease H"/>
    <property type="match status" value="1"/>
</dbReference>
<dbReference type="CDD" id="cd08637">
    <property type="entry name" value="DNA_pol_A_pol_I_C"/>
    <property type="match status" value="1"/>
</dbReference>
<protein>
    <recommendedName>
        <fullName evidence="10 11">DNA polymerase I</fullName>
        <ecNumber evidence="10 11">2.7.7.7</ecNumber>
    </recommendedName>
</protein>
<dbReference type="InterPro" id="IPR020045">
    <property type="entry name" value="DNA_polI_H3TH"/>
</dbReference>
<dbReference type="PANTHER" id="PTHR10133:SF27">
    <property type="entry name" value="DNA POLYMERASE NU"/>
    <property type="match status" value="1"/>
</dbReference>
<dbReference type="FunFam" id="1.10.150.20:FF:000002">
    <property type="entry name" value="DNA polymerase I"/>
    <property type="match status" value="1"/>
</dbReference>
<dbReference type="SUPFAM" id="SSF88723">
    <property type="entry name" value="PIN domain-like"/>
    <property type="match status" value="1"/>
</dbReference>
<dbReference type="Gene3D" id="1.10.150.20">
    <property type="entry name" value="5' to 3' exonuclease, C-terminal subdomain"/>
    <property type="match status" value="2"/>
</dbReference>
<dbReference type="OrthoDB" id="9806424at2"/>
<dbReference type="SUPFAM" id="SSF47807">
    <property type="entry name" value="5' to 3' exonuclease, C-terminal subdomain"/>
    <property type="match status" value="1"/>
</dbReference>
<dbReference type="FunFam" id="1.20.1060.10:FF:000001">
    <property type="entry name" value="DNA polymerase I"/>
    <property type="match status" value="1"/>
</dbReference>
<dbReference type="AlphaFoldDB" id="A0A377GXU0"/>
<dbReference type="Pfam" id="PF00476">
    <property type="entry name" value="DNA_pol_A"/>
    <property type="match status" value="1"/>
</dbReference>
<dbReference type="NCBIfam" id="TIGR00593">
    <property type="entry name" value="pola"/>
    <property type="match status" value="1"/>
</dbReference>
<dbReference type="Gene3D" id="1.20.1060.10">
    <property type="entry name" value="Taq DNA Polymerase, Chain T, domain 4"/>
    <property type="match status" value="1"/>
</dbReference>
<evidence type="ECO:0000256" key="10">
    <source>
        <dbReference type="NCBIfam" id="TIGR00593"/>
    </source>
</evidence>
<dbReference type="GO" id="GO:0003677">
    <property type="term" value="F:DNA binding"/>
    <property type="evidence" value="ECO:0007669"/>
    <property type="project" value="UniProtKB-UniRule"/>
</dbReference>
<keyword evidence="7 11" id="KW-0238">DNA-binding</keyword>